<keyword evidence="2" id="KW-1185">Reference proteome</keyword>
<gene>
    <name evidence="1" type="ordered locus">Nitsa_0224</name>
</gene>
<dbReference type="RefSeq" id="WP_013553193.1">
    <property type="nucleotide sequence ID" value="NC_014935.1"/>
</dbReference>
<dbReference type="KEGG" id="nsa:Nitsa_0224"/>
<protein>
    <submittedName>
        <fullName evidence="1">Uncharacterized protein</fullName>
    </submittedName>
</protein>
<evidence type="ECO:0000313" key="1">
    <source>
        <dbReference type="EMBL" id="ADV45496.1"/>
    </source>
</evidence>
<name>E6WZ46_NITSE</name>
<dbReference type="STRING" id="749222.Nitsa_0224"/>
<dbReference type="Proteomes" id="UP000008633">
    <property type="component" value="Chromosome"/>
</dbReference>
<sequence>MKNEPFYKTMEKQLFSDLSWFPPEETEHLEELIYCFYVHGDFMDDIPPNDRYAVISKILIWVEGLWLNDFKREMKETRNPKRPVEKIDSYLKTIRQMKKILEDEYMTGDMINIRPMCISGIRHSAKNSRKEFYNHLKELEKDLEEREFRHFDEDSFFQEKLTTKKHLDDILSSIIEKYSLKKAKRKKKDLIDCIPLPSF</sequence>
<evidence type="ECO:0000313" key="2">
    <source>
        <dbReference type="Proteomes" id="UP000008633"/>
    </source>
</evidence>
<organism evidence="1 2">
    <name type="scientific">Nitratifractor salsuginis (strain DSM 16511 / JCM 12458 / E9I37-1)</name>
    <dbReference type="NCBI Taxonomy" id="749222"/>
    <lineage>
        <taxon>Bacteria</taxon>
        <taxon>Pseudomonadati</taxon>
        <taxon>Campylobacterota</taxon>
        <taxon>Epsilonproteobacteria</taxon>
        <taxon>Campylobacterales</taxon>
        <taxon>Sulfurovaceae</taxon>
        <taxon>Nitratifractor</taxon>
    </lineage>
</organism>
<dbReference type="HOGENOM" id="CLU_1370951_0_0_7"/>
<reference evidence="2" key="2">
    <citation type="submission" date="2011-01" db="EMBL/GenBank/DDBJ databases">
        <title>The complete genome of Nitratifractor salsuginis DSM 16511.</title>
        <authorList>
            <consortium name="US DOE Joint Genome Institute (JGI-PGF)"/>
            <person name="Lucas S."/>
            <person name="Copeland A."/>
            <person name="Lapidus A."/>
            <person name="Bruce D."/>
            <person name="Goodwin L."/>
            <person name="Pitluck S."/>
            <person name="Kyrpides N."/>
            <person name="Mavromatis K."/>
            <person name="Ivanova N."/>
            <person name="Mikhailova N."/>
            <person name="Zeytun A."/>
            <person name="Detter J.C."/>
            <person name="Tapia R."/>
            <person name="Han C."/>
            <person name="Land M."/>
            <person name="Hauser L."/>
            <person name="Markowitz V."/>
            <person name="Cheng J.-F."/>
            <person name="Hugenholtz P."/>
            <person name="Woyke T."/>
            <person name="Wu D."/>
            <person name="Tindall B."/>
            <person name="Schuetze A."/>
            <person name="Brambilla E."/>
            <person name="Klenk H.-P."/>
            <person name="Eisen J.A."/>
        </authorList>
    </citation>
    <scope>NUCLEOTIDE SEQUENCE [LARGE SCALE GENOMIC DNA]</scope>
    <source>
        <strain evidence="2">DSM 16511 / JCM 12458 / E9I37-1</strain>
    </source>
</reference>
<accession>E6WZ46</accession>
<proteinExistence type="predicted"/>
<dbReference type="AlphaFoldDB" id="E6WZ46"/>
<dbReference type="EMBL" id="CP002452">
    <property type="protein sequence ID" value="ADV45496.1"/>
    <property type="molecule type" value="Genomic_DNA"/>
</dbReference>
<reference evidence="1 2" key="1">
    <citation type="journal article" date="2011" name="Stand. Genomic Sci.">
        <title>Complete genome sequence of Nitratifractor salsuginis type strain (E9I37-1).</title>
        <authorList>
            <person name="Anderson I."/>
            <person name="Sikorski J."/>
            <person name="Zeytun A."/>
            <person name="Nolan M."/>
            <person name="Lapidus A."/>
            <person name="Lucas S."/>
            <person name="Hammon N."/>
            <person name="Deshpande S."/>
            <person name="Cheng J.F."/>
            <person name="Tapia R."/>
            <person name="Han C."/>
            <person name="Goodwin L."/>
            <person name="Pitluck S."/>
            <person name="Liolios K."/>
            <person name="Pagani I."/>
            <person name="Ivanova N."/>
            <person name="Huntemann M."/>
            <person name="Mavromatis K."/>
            <person name="Ovchinikova G."/>
            <person name="Pati A."/>
            <person name="Chen A."/>
            <person name="Palaniappan K."/>
            <person name="Land M."/>
            <person name="Hauser L."/>
            <person name="Brambilla E.M."/>
            <person name="Ngatchou-Djao O.D."/>
            <person name="Rohde M."/>
            <person name="Tindall B.J."/>
            <person name="Goker M."/>
            <person name="Detter J.C."/>
            <person name="Woyke T."/>
            <person name="Bristow J."/>
            <person name="Eisen J.A."/>
            <person name="Markowitz V."/>
            <person name="Hugenholtz P."/>
            <person name="Klenk H.P."/>
            <person name="Kyrpides N.C."/>
        </authorList>
    </citation>
    <scope>NUCLEOTIDE SEQUENCE [LARGE SCALE GENOMIC DNA]</scope>
    <source>
        <strain evidence="2">DSM 16511 / JCM 12458 / E9I37-1</strain>
    </source>
</reference>